<evidence type="ECO:0000256" key="4">
    <source>
        <dbReference type="ARBA" id="ARBA00023136"/>
    </source>
</evidence>
<dbReference type="GO" id="GO:0140359">
    <property type="term" value="F:ABC-type transporter activity"/>
    <property type="evidence" value="ECO:0007669"/>
    <property type="project" value="InterPro"/>
</dbReference>
<evidence type="ECO:0000256" key="2">
    <source>
        <dbReference type="ARBA" id="ARBA00022692"/>
    </source>
</evidence>
<feature type="transmembrane region" description="Helical" evidence="5">
    <location>
        <begin position="162"/>
        <end position="185"/>
    </location>
</feature>
<dbReference type="AlphaFoldDB" id="A0A378MDE8"/>
<keyword evidence="2 5" id="KW-0812">Transmembrane</keyword>
<feature type="transmembrane region" description="Helical" evidence="5">
    <location>
        <begin position="52"/>
        <end position="74"/>
    </location>
</feature>
<feature type="domain" description="ABC-2 type transporter transmembrane" evidence="6">
    <location>
        <begin position="6"/>
        <end position="167"/>
    </location>
</feature>
<dbReference type="EMBL" id="UGPG01000001">
    <property type="protein sequence ID" value="STY44390.1"/>
    <property type="molecule type" value="Genomic_DNA"/>
</dbReference>
<feature type="transmembrane region" description="Helical" evidence="5">
    <location>
        <begin position="209"/>
        <end position="227"/>
    </location>
</feature>
<name>A0A378MDE8_LISGR</name>
<evidence type="ECO:0000259" key="6">
    <source>
        <dbReference type="Pfam" id="PF01061"/>
    </source>
</evidence>
<gene>
    <name evidence="7" type="ORF">NCTC10815_01732</name>
</gene>
<feature type="transmembrane region" description="Helical" evidence="5">
    <location>
        <begin position="21"/>
        <end position="40"/>
    </location>
</feature>
<organism evidence="7 8">
    <name type="scientific">Listeria grayi</name>
    <name type="common">Listeria murrayi</name>
    <dbReference type="NCBI Taxonomy" id="1641"/>
    <lineage>
        <taxon>Bacteria</taxon>
        <taxon>Bacillati</taxon>
        <taxon>Bacillota</taxon>
        <taxon>Bacilli</taxon>
        <taxon>Bacillales</taxon>
        <taxon>Listeriaceae</taxon>
        <taxon>Listeria</taxon>
    </lineage>
</organism>
<comment type="subcellular location">
    <subcellularLocation>
        <location evidence="1">Membrane</location>
        <topology evidence="1">Multi-pass membrane protein</topology>
    </subcellularLocation>
</comment>
<keyword evidence="4 5" id="KW-0472">Membrane</keyword>
<evidence type="ECO:0000313" key="7">
    <source>
        <dbReference type="EMBL" id="STY44390.1"/>
    </source>
</evidence>
<evidence type="ECO:0000256" key="3">
    <source>
        <dbReference type="ARBA" id="ARBA00022989"/>
    </source>
</evidence>
<evidence type="ECO:0000256" key="5">
    <source>
        <dbReference type="SAM" id="Phobius"/>
    </source>
</evidence>
<feature type="transmembrane region" description="Helical" evidence="5">
    <location>
        <begin position="95"/>
        <end position="117"/>
    </location>
</feature>
<evidence type="ECO:0000313" key="8">
    <source>
        <dbReference type="Proteomes" id="UP000254879"/>
    </source>
</evidence>
<reference evidence="7 8" key="1">
    <citation type="submission" date="2018-06" db="EMBL/GenBank/DDBJ databases">
        <authorList>
            <consortium name="Pathogen Informatics"/>
            <person name="Doyle S."/>
        </authorList>
    </citation>
    <scope>NUCLEOTIDE SEQUENCE [LARGE SCALE GENOMIC DNA]</scope>
    <source>
        <strain evidence="8">NCTC 10815</strain>
    </source>
</reference>
<dbReference type="GO" id="GO:0016020">
    <property type="term" value="C:membrane"/>
    <property type="evidence" value="ECO:0007669"/>
    <property type="project" value="UniProtKB-SubCell"/>
</dbReference>
<sequence>MHMNRIHAMIEKDLKEFLRNPALFFMPLVVFLFSYIYRMVSQSTPNGPHSTLIYSVISMAFIAASAAVILALMTEEQEKGTLEGLTESPATSIEILSSKAVIGIIISIITTIISLFILNLSVHLQPIEYAALVILLLLFTMFGLIAGLLAKSAGSSTFYNMLLFFIFGMSIMYELFFPTIGSPLFEKIILFLPSNLAYHLHADNKPINFVYLSIWLIAAIIVLTAVFKSNTKKR</sequence>
<feature type="transmembrane region" description="Helical" evidence="5">
    <location>
        <begin position="129"/>
        <end position="150"/>
    </location>
</feature>
<protein>
    <submittedName>
        <fullName evidence="7">ABC-type transport system involved in multi-copper enzyme maturation, permease component</fullName>
    </submittedName>
</protein>
<dbReference type="InterPro" id="IPR013525">
    <property type="entry name" value="ABC2_TM"/>
</dbReference>
<dbReference type="Proteomes" id="UP000254879">
    <property type="component" value="Unassembled WGS sequence"/>
</dbReference>
<keyword evidence="3 5" id="KW-1133">Transmembrane helix</keyword>
<accession>A0A378MDE8</accession>
<dbReference type="Pfam" id="PF01061">
    <property type="entry name" value="ABC2_membrane"/>
    <property type="match status" value="1"/>
</dbReference>
<proteinExistence type="predicted"/>
<dbReference type="RefSeq" id="WP_003758911.1">
    <property type="nucleotide sequence ID" value="NZ_CABKNG010000002.1"/>
</dbReference>
<evidence type="ECO:0000256" key="1">
    <source>
        <dbReference type="ARBA" id="ARBA00004141"/>
    </source>
</evidence>